<keyword evidence="1" id="KW-0001">2Fe-2S</keyword>
<name>A0A1W2H8G2_9BACT</name>
<evidence type="ECO:0000256" key="2">
    <source>
        <dbReference type="ARBA" id="ARBA00022723"/>
    </source>
</evidence>
<evidence type="ECO:0000256" key="4">
    <source>
        <dbReference type="ARBA" id="ARBA00023014"/>
    </source>
</evidence>
<reference evidence="7" key="1">
    <citation type="submission" date="2017-04" db="EMBL/GenBank/DDBJ databases">
        <authorList>
            <person name="Varghese N."/>
            <person name="Submissions S."/>
        </authorList>
    </citation>
    <scope>NUCLEOTIDE SEQUENCE [LARGE SCALE GENOMIC DNA]</scope>
    <source>
        <strain evidence="7">DSM 16537</strain>
    </source>
</reference>
<feature type="domain" description="Iron-binding zinc finger CDGSH type" evidence="5">
    <location>
        <begin position="15"/>
        <end position="62"/>
    </location>
</feature>
<keyword evidence="4" id="KW-0411">Iron-sulfur</keyword>
<keyword evidence="2" id="KW-0479">Metal-binding</keyword>
<dbReference type="Proteomes" id="UP000192333">
    <property type="component" value="Chromosome I"/>
</dbReference>
<evidence type="ECO:0000313" key="7">
    <source>
        <dbReference type="Proteomes" id="UP000192333"/>
    </source>
</evidence>
<dbReference type="SMART" id="SM00704">
    <property type="entry name" value="ZnF_CDGSH"/>
    <property type="match status" value="1"/>
</dbReference>
<sequence>MANTKITVNSNGSLKIEGDFEIVDAQGNAYGLQGRTVLGLCRCGMSKNKPFCDGSHRGHLEHDAVAFDLPPKKV</sequence>
<dbReference type="AlphaFoldDB" id="A0A1W2H8G2"/>
<evidence type="ECO:0000259" key="5">
    <source>
        <dbReference type="SMART" id="SM00704"/>
    </source>
</evidence>
<dbReference type="Gene3D" id="3.40.5.90">
    <property type="entry name" value="CDGSH iron-sulfur domain, mitoNEET-type"/>
    <property type="match status" value="1"/>
</dbReference>
<keyword evidence="3" id="KW-0408">Iron</keyword>
<dbReference type="GO" id="GO:0051537">
    <property type="term" value="F:2 iron, 2 sulfur cluster binding"/>
    <property type="evidence" value="ECO:0007669"/>
    <property type="project" value="UniProtKB-KW"/>
</dbReference>
<protein>
    <submittedName>
        <fullName evidence="6">Iron-binding zinc finger CDGSH type</fullName>
    </submittedName>
</protein>
<evidence type="ECO:0000313" key="6">
    <source>
        <dbReference type="EMBL" id="SMD45160.1"/>
    </source>
</evidence>
<evidence type="ECO:0000256" key="1">
    <source>
        <dbReference type="ARBA" id="ARBA00022714"/>
    </source>
</evidence>
<proteinExistence type="predicted"/>
<dbReference type="GO" id="GO:0005737">
    <property type="term" value="C:cytoplasm"/>
    <property type="evidence" value="ECO:0007669"/>
    <property type="project" value="UniProtKB-ARBA"/>
</dbReference>
<dbReference type="Pfam" id="PF09360">
    <property type="entry name" value="zf-CDGSH"/>
    <property type="match status" value="1"/>
</dbReference>
<dbReference type="EMBL" id="LT838813">
    <property type="protein sequence ID" value="SMD45160.1"/>
    <property type="molecule type" value="Genomic_DNA"/>
</dbReference>
<keyword evidence="7" id="KW-1185">Reference proteome</keyword>
<dbReference type="GO" id="GO:0046872">
    <property type="term" value="F:metal ion binding"/>
    <property type="evidence" value="ECO:0007669"/>
    <property type="project" value="UniProtKB-KW"/>
</dbReference>
<evidence type="ECO:0000256" key="3">
    <source>
        <dbReference type="ARBA" id="ARBA00023004"/>
    </source>
</evidence>
<dbReference type="InterPro" id="IPR018967">
    <property type="entry name" value="FeS-contain_CDGSH-typ"/>
</dbReference>
<gene>
    <name evidence="6" type="ORF">SAMN00777080_3805</name>
</gene>
<organism evidence="6 7">
    <name type="scientific">Aquiflexum balticum DSM 16537</name>
    <dbReference type="NCBI Taxonomy" id="758820"/>
    <lineage>
        <taxon>Bacteria</taxon>
        <taxon>Pseudomonadati</taxon>
        <taxon>Bacteroidota</taxon>
        <taxon>Cytophagia</taxon>
        <taxon>Cytophagales</taxon>
        <taxon>Cyclobacteriaceae</taxon>
        <taxon>Aquiflexum</taxon>
    </lineage>
</organism>
<dbReference type="OrthoDB" id="9795032at2"/>
<dbReference type="RefSeq" id="WP_084121905.1">
    <property type="nucleotide sequence ID" value="NZ_LT838813.1"/>
</dbReference>
<dbReference type="STRING" id="758820.SAMN00777080_3805"/>
<accession>A0A1W2H8G2</accession>
<dbReference type="InterPro" id="IPR042216">
    <property type="entry name" value="MitoNEET_CISD"/>
</dbReference>